<feature type="domain" description="HTH myb-type" evidence="5">
    <location>
        <begin position="643"/>
        <end position="695"/>
    </location>
</feature>
<evidence type="ECO:0000313" key="6">
    <source>
        <dbReference type="EMBL" id="KAK0651662.1"/>
    </source>
</evidence>
<organism evidence="6 7">
    <name type="scientific">Cercophora newfieldiana</name>
    <dbReference type="NCBI Taxonomy" id="92897"/>
    <lineage>
        <taxon>Eukaryota</taxon>
        <taxon>Fungi</taxon>
        <taxon>Dikarya</taxon>
        <taxon>Ascomycota</taxon>
        <taxon>Pezizomycotina</taxon>
        <taxon>Sordariomycetes</taxon>
        <taxon>Sordariomycetidae</taxon>
        <taxon>Sordariales</taxon>
        <taxon>Lasiosphaeriaceae</taxon>
        <taxon>Cercophora</taxon>
    </lineage>
</organism>
<feature type="compositionally biased region" description="Polar residues" evidence="4">
    <location>
        <begin position="891"/>
        <end position="901"/>
    </location>
</feature>
<feature type="compositionally biased region" description="Polar residues" evidence="4">
    <location>
        <begin position="910"/>
        <end position="924"/>
    </location>
</feature>
<dbReference type="InterPro" id="IPR017930">
    <property type="entry name" value="Myb_dom"/>
</dbReference>
<feature type="region of interest" description="Disordered" evidence="4">
    <location>
        <begin position="542"/>
        <end position="575"/>
    </location>
</feature>
<feature type="region of interest" description="Disordered" evidence="4">
    <location>
        <begin position="139"/>
        <end position="167"/>
    </location>
</feature>
<accession>A0AA39YFF7</accession>
<keyword evidence="1" id="KW-0238">DNA-binding</keyword>
<dbReference type="EMBL" id="JAULSV010000002">
    <property type="protein sequence ID" value="KAK0651662.1"/>
    <property type="molecule type" value="Genomic_DNA"/>
</dbReference>
<dbReference type="InterPro" id="IPR013867">
    <property type="entry name" value="Telomere_rpt-bd_fac_dimer_dom"/>
</dbReference>
<proteinExistence type="predicted"/>
<dbReference type="PANTHER" id="PTHR47807">
    <property type="entry name" value="PROTEIN TBF1"/>
    <property type="match status" value="1"/>
</dbReference>
<reference evidence="6" key="1">
    <citation type="submission" date="2023-06" db="EMBL/GenBank/DDBJ databases">
        <title>Genome-scale phylogeny and comparative genomics of the fungal order Sordariales.</title>
        <authorList>
            <consortium name="Lawrence Berkeley National Laboratory"/>
            <person name="Hensen N."/>
            <person name="Bonometti L."/>
            <person name="Westerberg I."/>
            <person name="Brannstrom I.O."/>
            <person name="Guillou S."/>
            <person name="Cros-Aarteil S."/>
            <person name="Calhoun S."/>
            <person name="Haridas S."/>
            <person name="Kuo A."/>
            <person name="Mondo S."/>
            <person name="Pangilinan J."/>
            <person name="Riley R."/>
            <person name="Labutti K."/>
            <person name="Andreopoulos B."/>
            <person name="Lipzen A."/>
            <person name="Chen C."/>
            <person name="Yanf M."/>
            <person name="Daum C."/>
            <person name="Ng V."/>
            <person name="Clum A."/>
            <person name="Steindorff A."/>
            <person name="Ohm R."/>
            <person name="Martin F."/>
            <person name="Silar P."/>
            <person name="Natvig D."/>
            <person name="Lalanne C."/>
            <person name="Gautier V."/>
            <person name="Ament-Velasquez S.L."/>
            <person name="Kruys A."/>
            <person name="Hutchinson M.I."/>
            <person name="Powell A.J."/>
            <person name="Barry K."/>
            <person name="Miller A.N."/>
            <person name="Grigoriev I.V."/>
            <person name="Debuchy R."/>
            <person name="Gladieux P."/>
            <person name="Thoren M.H."/>
            <person name="Johannesson H."/>
        </authorList>
    </citation>
    <scope>NUCLEOTIDE SEQUENCE</scope>
    <source>
        <strain evidence="6">SMH2532-1</strain>
    </source>
</reference>
<dbReference type="Pfam" id="PF08558">
    <property type="entry name" value="TRF"/>
    <property type="match status" value="1"/>
</dbReference>
<dbReference type="CDD" id="cd11660">
    <property type="entry name" value="SANT_TRF"/>
    <property type="match status" value="1"/>
</dbReference>
<protein>
    <submittedName>
        <fullName evidence="6">Telomere repeat binding factor-domain-containing protein</fullName>
    </submittedName>
</protein>
<keyword evidence="7" id="KW-1185">Reference proteome</keyword>
<dbReference type="PANTHER" id="PTHR47807:SF1">
    <property type="entry name" value="PROTEIN TBF1"/>
    <property type="match status" value="1"/>
</dbReference>
<evidence type="ECO:0000256" key="3">
    <source>
        <dbReference type="ARBA" id="ARBA00023306"/>
    </source>
</evidence>
<dbReference type="InterPro" id="IPR052833">
    <property type="entry name" value="Telomeric_DNA-bd_trans-reg"/>
</dbReference>
<dbReference type="SUPFAM" id="SSF46689">
    <property type="entry name" value="Homeodomain-like"/>
    <property type="match status" value="1"/>
</dbReference>
<dbReference type="InterPro" id="IPR009057">
    <property type="entry name" value="Homeodomain-like_sf"/>
</dbReference>
<feature type="compositionally biased region" description="Polar residues" evidence="4">
    <location>
        <begin position="790"/>
        <end position="805"/>
    </location>
</feature>
<dbReference type="PROSITE" id="PS51294">
    <property type="entry name" value="HTH_MYB"/>
    <property type="match status" value="1"/>
</dbReference>
<feature type="region of interest" description="Disordered" evidence="4">
    <location>
        <begin position="621"/>
        <end position="645"/>
    </location>
</feature>
<keyword evidence="2" id="KW-0539">Nucleus</keyword>
<feature type="region of interest" description="Disordered" evidence="4">
    <location>
        <begin position="856"/>
        <end position="924"/>
    </location>
</feature>
<gene>
    <name evidence="6" type="ORF">B0T16DRAFT_454102</name>
</gene>
<feature type="region of interest" description="Disordered" evidence="4">
    <location>
        <begin position="27"/>
        <end position="71"/>
    </location>
</feature>
<evidence type="ECO:0000256" key="2">
    <source>
        <dbReference type="ARBA" id="ARBA00023242"/>
    </source>
</evidence>
<comment type="caution">
    <text evidence="6">The sequence shown here is derived from an EMBL/GenBank/DDBJ whole genome shotgun (WGS) entry which is preliminary data.</text>
</comment>
<dbReference type="Gene3D" id="1.10.10.60">
    <property type="entry name" value="Homeodomain-like"/>
    <property type="match status" value="1"/>
</dbReference>
<dbReference type="GO" id="GO:0042803">
    <property type="term" value="F:protein homodimerization activity"/>
    <property type="evidence" value="ECO:0007669"/>
    <property type="project" value="InterPro"/>
</dbReference>
<evidence type="ECO:0000313" key="7">
    <source>
        <dbReference type="Proteomes" id="UP001174936"/>
    </source>
</evidence>
<name>A0AA39YFF7_9PEZI</name>
<feature type="compositionally biased region" description="Pro residues" evidence="4">
    <location>
        <begin position="58"/>
        <end position="71"/>
    </location>
</feature>
<evidence type="ECO:0000256" key="4">
    <source>
        <dbReference type="SAM" id="MobiDB-lite"/>
    </source>
</evidence>
<keyword evidence="3" id="KW-0131">Cell cycle</keyword>
<dbReference type="Proteomes" id="UP001174936">
    <property type="component" value="Unassembled WGS sequence"/>
</dbReference>
<sequence length="954" mass="103849">MTEDNIREELLAALASSDAETQRAFTAGTTPVPTGHDLLTFPTPTPLPASIPHSHHPTPAPAPIHPDLPPFPAAAAVEYQQSPDAKRSRELDLFDEENDAKRQKTEQDFLPALKAEPEHGLDLERMLESALATYDINPPANTTIDEAPLNAPEPPRARSPSVPTGSHRVENSIMKASSNSGRMIKSMSIPLLGNIAVQILLRLSQQSRQETEDLLADQNSEFQRDYQSLISMFLPARKIFSTSPLFFPEELNISDSDDCETIRVTNLATIAASTFGADNVSLADVHKSFFSIFIPEDSGYEDSLTELFLGLKTHVFIESLNEREGSQHVMSLLDQIFPVDFAESLTRRSGDVVLNANEELLVRRIIERREDLLKLANNEYIRSGLALSPIRTGWLTFKAHLKSQFPPNQFAEDFSTFLRGHLSMVVDYADKYGVNIPLSQDDTAAPQIHEQNHDDEQFGLAALLQSNLAETGLLGNADTASFLDDMPSALDPNIDLTKLIEQSLSSHKAEANDELMGHMSSHDSVDSGVPKDLASLIQEKLGGGNADKVPDGLQNLPPSYPTNGHDPSHGNHSQFLSQLNHGVSATYQQYTALAAPTPSTGADGEILPPNQSESTSVLYERARQAAVAKSSNTSRREGLHSTRRPWTSDEEKALMTGLDMVKGPHWSQILSIFGANGSHSQILKDRTQVQLKDKARNLKLFFLKTNSEMPYYLQSVTGELKTRAPSQAARKEAEEKARQNREVELATIQTMSLLGGGLQNNNHRMDNGLHANSPASRGSPLNPGLGHASTVMNSASGHTNGTSAAHVSPSPLVKSEAPDHHPLHQLSKLQQIQPAPGPGTAVAPAPMAQMQTPLKIQPQTSQRVHQAPSHHQQQLLPAASPQRAPPHMQAHANTVNHQNYNGLPPMPPNHHSSPDQTQDAQSQDAKLFEALSAAVADSHNELTTNGNAIGTPGN</sequence>
<dbReference type="GO" id="GO:0003691">
    <property type="term" value="F:double-stranded telomeric DNA binding"/>
    <property type="evidence" value="ECO:0007669"/>
    <property type="project" value="TreeGrafter"/>
</dbReference>
<dbReference type="AlphaFoldDB" id="A0AA39YFF7"/>
<feature type="compositionally biased region" description="Polar residues" evidence="4">
    <location>
        <begin position="856"/>
        <end position="875"/>
    </location>
</feature>
<evidence type="ECO:0000259" key="5">
    <source>
        <dbReference type="PROSITE" id="PS51294"/>
    </source>
</evidence>
<evidence type="ECO:0000256" key="1">
    <source>
        <dbReference type="ARBA" id="ARBA00023125"/>
    </source>
</evidence>
<dbReference type="GO" id="GO:0010833">
    <property type="term" value="P:telomere maintenance via telomere lengthening"/>
    <property type="evidence" value="ECO:0007669"/>
    <property type="project" value="TreeGrafter"/>
</dbReference>
<feature type="compositionally biased region" description="Basic and acidic residues" evidence="4">
    <location>
        <begin position="634"/>
        <end position="645"/>
    </location>
</feature>
<dbReference type="FunFam" id="1.10.10.60:FF:000137">
    <property type="entry name" value="MYB DNA binding protein"/>
    <property type="match status" value="1"/>
</dbReference>
<feature type="region of interest" description="Disordered" evidence="4">
    <location>
        <begin position="755"/>
        <end position="819"/>
    </location>
</feature>